<feature type="chain" id="PRO_5029818466" evidence="1">
    <location>
        <begin position="23"/>
        <end position="181"/>
    </location>
</feature>
<dbReference type="Proteomes" id="UP000593567">
    <property type="component" value="Unassembled WGS sequence"/>
</dbReference>
<dbReference type="EMBL" id="VXIV02003513">
    <property type="protein sequence ID" value="KAF6016554.1"/>
    <property type="molecule type" value="Genomic_DNA"/>
</dbReference>
<protein>
    <submittedName>
        <fullName evidence="2">Uncharacterized protein</fullName>
    </submittedName>
</protein>
<proteinExistence type="predicted"/>
<reference evidence="2" key="1">
    <citation type="submission" date="2020-06" db="EMBL/GenBank/DDBJ databases">
        <title>Draft genome of Bugula neritina, a colonial animal packing powerful symbionts and potential medicines.</title>
        <authorList>
            <person name="Rayko M."/>
        </authorList>
    </citation>
    <scope>NUCLEOTIDE SEQUENCE [LARGE SCALE GENOMIC DNA]</scope>
    <source>
        <strain evidence="2">Kwan_BN1</strain>
    </source>
</reference>
<feature type="signal peptide" evidence="1">
    <location>
        <begin position="1"/>
        <end position="22"/>
    </location>
</feature>
<dbReference type="AlphaFoldDB" id="A0A7J7IT29"/>
<accession>A0A7J7IT29</accession>
<gene>
    <name evidence="2" type="ORF">EB796_025137</name>
</gene>
<evidence type="ECO:0000313" key="2">
    <source>
        <dbReference type="EMBL" id="KAF6016554.1"/>
    </source>
</evidence>
<evidence type="ECO:0000313" key="3">
    <source>
        <dbReference type="Proteomes" id="UP000593567"/>
    </source>
</evidence>
<keyword evidence="3" id="KW-1185">Reference proteome</keyword>
<sequence length="181" mass="20102">MVSVKEIISVCAVAFFIGTAEAAGGNSTTDVSCEDQLYDSFCEYKQLVLTQEREKCLEARDILNEAVSNCVAEDPVKRMVQSVHYVRLFAPNCPTIELPQDGCGQLPTCLQMLFDRSGQRIRCCSKFKADRCFARAENGCSYAAGVRDLFINQALPKVCKGNQYVHYRKTVIPSSCPASQY</sequence>
<evidence type="ECO:0000256" key="1">
    <source>
        <dbReference type="SAM" id="SignalP"/>
    </source>
</evidence>
<name>A0A7J7IT29_BUGNE</name>
<comment type="caution">
    <text evidence="2">The sequence shown here is derived from an EMBL/GenBank/DDBJ whole genome shotgun (WGS) entry which is preliminary data.</text>
</comment>
<organism evidence="2 3">
    <name type="scientific">Bugula neritina</name>
    <name type="common">Brown bryozoan</name>
    <name type="synonym">Sertularia neritina</name>
    <dbReference type="NCBI Taxonomy" id="10212"/>
    <lineage>
        <taxon>Eukaryota</taxon>
        <taxon>Metazoa</taxon>
        <taxon>Spiralia</taxon>
        <taxon>Lophotrochozoa</taxon>
        <taxon>Bryozoa</taxon>
        <taxon>Gymnolaemata</taxon>
        <taxon>Cheilostomatida</taxon>
        <taxon>Flustrina</taxon>
        <taxon>Buguloidea</taxon>
        <taxon>Bugulidae</taxon>
        <taxon>Bugula</taxon>
    </lineage>
</organism>
<keyword evidence="1" id="KW-0732">Signal</keyword>